<evidence type="ECO:0000313" key="10">
    <source>
        <dbReference type="Proteomes" id="UP000193450"/>
    </source>
</evidence>
<dbReference type="EMBL" id="CP019343">
    <property type="protein sequence ID" value="ARN74668.1"/>
    <property type="molecule type" value="Genomic_DNA"/>
</dbReference>
<feature type="domain" description="Large ribosomal subunit protein bL25 L25" evidence="7">
    <location>
        <begin position="8"/>
        <end position="96"/>
    </location>
</feature>
<dbReference type="Proteomes" id="UP000193450">
    <property type="component" value="Chromosome"/>
</dbReference>
<gene>
    <name evidence="5" type="primary">rplY</name>
    <name evidence="5" type="synonym">ctc</name>
    <name evidence="9" type="ORF">BST96_11370</name>
</gene>
<protein>
    <recommendedName>
        <fullName evidence="5">Large ribosomal subunit protein bL25</fullName>
    </recommendedName>
    <alternativeName>
        <fullName evidence="5">General stress protein CTC</fullName>
    </alternativeName>
</protein>
<dbReference type="PANTHER" id="PTHR33284">
    <property type="entry name" value="RIBOSOMAL PROTEIN L25/GLN-TRNA SYNTHETASE, ANTI-CODON-BINDING DOMAIN-CONTAINING PROTEIN"/>
    <property type="match status" value="1"/>
</dbReference>
<evidence type="ECO:0000256" key="3">
    <source>
        <dbReference type="ARBA" id="ARBA00022980"/>
    </source>
</evidence>
<evidence type="ECO:0000256" key="4">
    <source>
        <dbReference type="ARBA" id="ARBA00023274"/>
    </source>
</evidence>
<dbReference type="NCBIfam" id="TIGR00731">
    <property type="entry name" value="bL25_bact_ctc"/>
    <property type="match status" value="1"/>
</dbReference>
<evidence type="ECO:0000256" key="1">
    <source>
        <dbReference type="ARBA" id="ARBA00022730"/>
    </source>
</evidence>
<dbReference type="InterPro" id="IPR020057">
    <property type="entry name" value="Ribosomal_bL25_b-dom"/>
</dbReference>
<dbReference type="InterPro" id="IPR037121">
    <property type="entry name" value="Ribosomal_bL25_C"/>
</dbReference>
<feature type="domain" description="Large ribosomal subunit protein bL25 beta" evidence="8">
    <location>
        <begin position="104"/>
        <end position="192"/>
    </location>
</feature>
<comment type="subunit">
    <text evidence="5">Part of the 50S ribosomal subunit; part of the 5S rRNA/L5/L18/L25 subcomplex. Contacts the 5S rRNA. Binds to the 5S rRNA independently of L5 and L18.</text>
</comment>
<dbReference type="STRING" id="716816.BST96_11370"/>
<keyword evidence="4 5" id="KW-0687">Ribonucleoprotein</keyword>
<dbReference type="NCBIfam" id="NF004128">
    <property type="entry name" value="PRK05618.1-2"/>
    <property type="match status" value="1"/>
</dbReference>
<dbReference type="InterPro" id="IPR001021">
    <property type="entry name" value="Ribosomal_bL25_long"/>
</dbReference>
<reference evidence="9 10" key="1">
    <citation type="submission" date="2016-11" db="EMBL/GenBank/DDBJ databases">
        <title>Trade-off between light-utilization and light-protection in marine flavobacteria.</title>
        <authorList>
            <person name="Kumagai Y."/>
        </authorList>
    </citation>
    <scope>NUCLEOTIDE SEQUENCE [LARGE SCALE GENOMIC DNA]</scope>
    <source>
        <strain evidence="9 10">NBRC 107125</strain>
    </source>
</reference>
<evidence type="ECO:0000259" key="8">
    <source>
        <dbReference type="Pfam" id="PF14693"/>
    </source>
</evidence>
<dbReference type="GO" id="GO:0008097">
    <property type="term" value="F:5S rRNA binding"/>
    <property type="evidence" value="ECO:0007669"/>
    <property type="project" value="InterPro"/>
</dbReference>
<name>A0A1X9N9A8_9GAMM</name>
<dbReference type="InterPro" id="IPR020056">
    <property type="entry name" value="Rbsml_bL25/Gln-tRNA_synth_N"/>
</dbReference>
<dbReference type="InterPro" id="IPR029751">
    <property type="entry name" value="Ribosomal_L25_dom"/>
</dbReference>
<dbReference type="Pfam" id="PF14693">
    <property type="entry name" value="Ribosomal_TL5_C"/>
    <property type="match status" value="1"/>
</dbReference>
<dbReference type="Pfam" id="PF01386">
    <property type="entry name" value="Ribosomal_L25p"/>
    <property type="match status" value="1"/>
</dbReference>
<organism evidence="9 10">
    <name type="scientific">Oceanicoccus sagamiensis</name>
    <dbReference type="NCBI Taxonomy" id="716816"/>
    <lineage>
        <taxon>Bacteria</taxon>
        <taxon>Pseudomonadati</taxon>
        <taxon>Pseudomonadota</taxon>
        <taxon>Gammaproteobacteria</taxon>
        <taxon>Cellvibrionales</taxon>
        <taxon>Spongiibacteraceae</taxon>
        <taxon>Oceanicoccus</taxon>
    </lineage>
</organism>
<dbReference type="PANTHER" id="PTHR33284:SF1">
    <property type="entry name" value="RIBOSOMAL PROTEIN L25_GLN-TRNA SYNTHETASE, ANTI-CODON-BINDING DOMAIN-CONTAINING PROTEIN"/>
    <property type="match status" value="1"/>
</dbReference>
<evidence type="ECO:0000313" key="9">
    <source>
        <dbReference type="EMBL" id="ARN74668.1"/>
    </source>
</evidence>
<dbReference type="NCBIfam" id="NF004130">
    <property type="entry name" value="PRK05618.1-5"/>
    <property type="match status" value="1"/>
</dbReference>
<evidence type="ECO:0000256" key="2">
    <source>
        <dbReference type="ARBA" id="ARBA00022884"/>
    </source>
</evidence>
<dbReference type="HAMAP" id="MF_01334">
    <property type="entry name" value="Ribosomal_bL25_CTC"/>
    <property type="match status" value="1"/>
</dbReference>
<keyword evidence="2 5" id="KW-0694">RNA-binding</keyword>
<dbReference type="GO" id="GO:0006412">
    <property type="term" value="P:translation"/>
    <property type="evidence" value="ECO:0007669"/>
    <property type="project" value="UniProtKB-UniRule"/>
</dbReference>
<dbReference type="NCBIfam" id="NF004612">
    <property type="entry name" value="PRK05943.1"/>
    <property type="match status" value="1"/>
</dbReference>
<feature type="region of interest" description="Disordered" evidence="6">
    <location>
        <begin position="191"/>
        <end position="220"/>
    </location>
</feature>
<dbReference type="AlphaFoldDB" id="A0A1X9N9A8"/>
<dbReference type="CDD" id="cd00495">
    <property type="entry name" value="Ribosomal_L25_TL5_CTC"/>
    <property type="match status" value="1"/>
</dbReference>
<keyword evidence="1 5" id="KW-0699">rRNA-binding</keyword>
<keyword evidence="3 5" id="KW-0689">Ribosomal protein</keyword>
<dbReference type="SUPFAM" id="SSF50715">
    <property type="entry name" value="Ribosomal protein L25-like"/>
    <property type="match status" value="1"/>
</dbReference>
<dbReference type="Gene3D" id="2.170.120.20">
    <property type="entry name" value="Ribosomal protein L25, beta domain"/>
    <property type="match status" value="1"/>
</dbReference>
<comment type="similarity">
    <text evidence="5">Belongs to the bacterial ribosomal protein bL25 family. CTC subfamily.</text>
</comment>
<dbReference type="GO" id="GO:0022625">
    <property type="term" value="C:cytosolic large ribosomal subunit"/>
    <property type="evidence" value="ECO:0007669"/>
    <property type="project" value="TreeGrafter"/>
</dbReference>
<evidence type="ECO:0000256" key="6">
    <source>
        <dbReference type="SAM" id="MobiDB-lite"/>
    </source>
</evidence>
<feature type="compositionally biased region" description="Acidic residues" evidence="6">
    <location>
        <begin position="199"/>
        <end position="220"/>
    </location>
</feature>
<dbReference type="Gene3D" id="2.40.240.10">
    <property type="entry name" value="Ribosomal Protein L25, Chain P"/>
    <property type="match status" value="1"/>
</dbReference>
<dbReference type="GO" id="GO:0003735">
    <property type="term" value="F:structural constituent of ribosome"/>
    <property type="evidence" value="ECO:0007669"/>
    <property type="project" value="InterPro"/>
</dbReference>
<dbReference type="InterPro" id="IPR011035">
    <property type="entry name" value="Ribosomal_bL25/Gln-tRNA_synth"/>
</dbReference>
<sequence>MMSGEFKLNAETRADLGKGASRRLRRLENRVLGIVYGGKNKPSPVTVAMNEIVKLAESEAFFTSLVDLSIDGKAEQVVVKDMQRHPAKETIMHVDFLRVDAKTKLTIQVPLHFINEEACFGVKMEGGTISHALNDIEVSCLPKDLPEYIEVDMAELKLGENIHLSDLTLPKGVESVALSHGADHDLLVSAVNATKGGSDEEEAAPEEAAEGEGEAEGGEE</sequence>
<dbReference type="InterPro" id="IPR020930">
    <property type="entry name" value="Ribosomal_uL5_bac-type"/>
</dbReference>
<accession>A0A1X9N9A8</accession>
<dbReference type="KEGG" id="osg:BST96_11370"/>
<keyword evidence="10" id="KW-1185">Reference proteome</keyword>
<evidence type="ECO:0000256" key="5">
    <source>
        <dbReference type="HAMAP-Rule" id="MF_01334"/>
    </source>
</evidence>
<evidence type="ECO:0000259" key="7">
    <source>
        <dbReference type="Pfam" id="PF01386"/>
    </source>
</evidence>
<comment type="function">
    <text evidence="5">This is one of the proteins that binds to the 5S RNA in the ribosome where it forms part of the central protuberance.</text>
</comment>
<proteinExistence type="inferred from homology"/>